<name>A0A0F6W2D7_9BACT</name>
<gene>
    <name evidence="2" type="ORF">DB32_002892</name>
</gene>
<dbReference type="STRING" id="927083.DB32_002892"/>
<evidence type="ECO:0000313" key="2">
    <source>
        <dbReference type="EMBL" id="AKF05743.1"/>
    </source>
</evidence>
<organism evidence="2 3">
    <name type="scientific">Sandaracinus amylolyticus</name>
    <dbReference type="NCBI Taxonomy" id="927083"/>
    <lineage>
        <taxon>Bacteria</taxon>
        <taxon>Pseudomonadati</taxon>
        <taxon>Myxococcota</taxon>
        <taxon>Polyangia</taxon>
        <taxon>Polyangiales</taxon>
        <taxon>Sandaracinaceae</taxon>
        <taxon>Sandaracinus</taxon>
    </lineage>
</organism>
<feature type="region of interest" description="Disordered" evidence="1">
    <location>
        <begin position="25"/>
        <end position="55"/>
    </location>
</feature>
<feature type="compositionally biased region" description="Low complexity" evidence="1">
    <location>
        <begin position="25"/>
        <end position="34"/>
    </location>
</feature>
<dbReference type="Proteomes" id="UP000034883">
    <property type="component" value="Chromosome"/>
</dbReference>
<keyword evidence="3" id="KW-1185">Reference proteome</keyword>
<dbReference type="KEGG" id="samy:DB32_002892"/>
<protein>
    <submittedName>
        <fullName evidence="2">Uncharacterized protein</fullName>
    </submittedName>
</protein>
<proteinExistence type="predicted"/>
<dbReference type="AlphaFoldDB" id="A0A0F6W2D7"/>
<dbReference type="EMBL" id="CP011125">
    <property type="protein sequence ID" value="AKF05743.1"/>
    <property type="molecule type" value="Genomic_DNA"/>
</dbReference>
<evidence type="ECO:0000256" key="1">
    <source>
        <dbReference type="SAM" id="MobiDB-lite"/>
    </source>
</evidence>
<accession>A0A0F6W2D7</accession>
<evidence type="ECO:0000313" key="3">
    <source>
        <dbReference type="Proteomes" id="UP000034883"/>
    </source>
</evidence>
<sequence length="55" mass="6388">MERWGRDDEHTRTFDVERVRAVSAPAVSNAPPSEGRLRIVEVDEGRATRRDPRRE</sequence>
<feature type="compositionally biased region" description="Basic and acidic residues" evidence="1">
    <location>
        <begin position="35"/>
        <end position="55"/>
    </location>
</feature>
<reference evidence="2 3" key="1">
    <citation type="submission" date="2015-03" db="EMBL/GenBank/DDBJ databases">
        <title>Genome assembly of Sandaracinus amylolyticus DSM 53668.</title>
        <authorList>
            <person name="Sharma G."/>
            <person name="Subramanian S."/>
        </authorList>
    </citation>
    <scope>NUCLEOTIDE SEQUENCE [LARGE SCALE GENOMIC DNA]</scope>
    <source>
        <strain evidence="2 3">DSM 53668</strain>
    </source>
</reference>